<accession>A0ABV3VFS9</accession>
<dbReference type="RefSeq" id="WP_368573475.1">
    <property type="nucleotide sequence ID" value="NZ_JBDLOU010000040.1"/>
</dbReference>
<sequence>MTAESLVSLEATTKDLLGRAASIRSLSAQDRAELNGLASQVAETRSAHESVIDTPIGERMYMRAMKGLIGRAHQILGKYRT</sequence>
<reference evidence="1 2" key="1">
    <citation type="submission" date="2024-04" db="EMBL/GenBank/DDBJ databases">
        <title>Genomic Markers of Mycobacteria.</title>
        <authorList>
            <person name="Soliman M.S."/>
            <person name="Elkholy A."/>
            <person name="Soliman N.S."/>
            <person name="Abbas A."/>
            <person name="Khayrat S."/>
            <person name="Shawky S."/>
        </authorList>
    </citation>
    <scope>NUCLEOTIDE SEQUENCE [LARGE SCALE GENOMIC DNA]</scope>
    <source>
        <strain evidence="1 2">Egy-CU-AM5</strain>
    </source>
</reference>
<dbReference type="EMBL" id="JBDLOU010000040">
    <property type="protein sequence ID" value="MEX3740251.1"/>
    <property type="molecule type" value="Genomic_DNA"/>
</dbReference>
<protein>
    <submittedName>
        <fullName evidence="1">Uncharacterized protein</fullName>
    </submittedName>
</protein>
<name>A0ABV3VFS9_9MYCO</name>
<keyword evidence="2" id="KW-1185">Reference proteome</keyword>
<evidence type="ECO:0000313" key="1">
    <source>
        <dbReference type="EMBL" id="MEX3740251.1"/>
    </source>
</evidence>
<proteinExistence type="predicted"/>
<dbReference type="Proteomes" id="UP001558474">
    <property type="component" value="Unassembled WGS sequence"/>
</dbReference>
<organism evidence="1 2">
    <name type="scientific">Mycolicibacterium porcinum</name>
    <dbReference type="NCBI Taxonomy" id="39693"/>
    <lineage>
        <taxon>Bacteria</taxon>
        <taxon>Bacillati</taxon>
        <taxon>Actinomycetota</taxon>
        <taxon>Actinomycetes</taxon>
        <taxon>Mycobacteriales</taxon>
        <taxon>Mycobacteriaceae</taxon>
        <taxon>Mycolicibacterium</taxon>
    </lineage>
</organism>
<gene>
    <name evidence="1" type="ORF">ABFW12_18685</name>
</gene>
<evidence type="ECO:0000313" key="2">
    <source>
        <dbReference type="Proteomes" id="UP001558474"/>
    </source>
</evidence>
<comment type="caution">
    <text evidence="1">The sequence shown here is derived from an EMBL/GenBank/DDBJ whole genome shotgun (WGS) entry which is preliminary data.</text>
</comment>